<dbReference type="InterPro" id="IPR003594">
    <property type="entry name" value="HATPase_dom"/>
</dbReference>
<evidence type="ECO:0000313" key="9">
    <source>
        <dbReference type="Proteomes" id="UP000609879"/>
    </source>
</evidence>
<evidence type="ECO:0000256" key="2">
    <source>
        <dbReference type="ARBA" id="ARBA00012438"/>
    </source>
</evidence>
<evidence type="ECO:0000313" key="8">
    <source>
        <dbReference type="EMBL" id="GID79457.1"/>
    </source>
</evidence>
<dbReference type="CDD" id="cd16917">
    <property type="entry name" value="HATPase_UhpB-NarQ-NarX-like"/>
    <property type="match status" value="1"/>
</dbReference>
<keyword evidence="4" id="KW-0418">Kinase</keyword>
<sequence length="140" mass="14758">MRATLDPAAENLPVPAASALTVNRVVQEALSNAARHAPGSTVHVEVTPAGGALHVRVRNTAATRPARPDPNRGAAAHNGLTGMRQRVTAIGGTLRTGPAGDGGFEVNAVVPLTRDTAPRRDRSRWLDERTRGSHDRAGRR</sequence>
<name>A0ABQ3YHI6_9ACTN</name>
<dbReference type="EMBL" id="BOMI01000171">
    <property type="protein sequence ID" value="GID79457.1"/>
    <property type="molecule type" value="Genomic_DNA"/>
</dbReference>
<keyword evidence="5" id="KW-0902">Two-component regulatory system</keyword>
<dbReference type="PANTHER" id="PTHR24421:SF10">
    <property type="entry name" value="NITRATE_NITRITE SENSOR PROTEIN NARQ"/>
    <property type="match status" value="1"/>
</dbReference>
<dbReference type="SUPFAM" id="SSF55874">
    <property type="entry name" value="ATPase domain of HSP90 chaperone/DNA topoisomerase II/histidine kinase"/>
    <property type="match status" value="1"/>
</dbReference>
<evidence type="ECO:0000256" key="6">
    <source>
        <dbReference type="SAM" id="MobiDB-lite"/>
    </source>
</evidence>
<evidence type="ECO:0000256" key="5">
    <source>
        <dbReference type="ARBA" id="ARBA00023012"/>
    </source>
</evidence>
<comment type="caution">
    <text evidence="8">The sequence shown here is derived from an EMBL/GenBank/DDBJ whole genome shotgun (WGS) entry which is preliminary data.</text>
</comment>
<evidence type="ECO:0000256" key="1">
    <source>
        <dbReference type="ARBA" id="ARBA00000085"/>
    </source>
</evidence>
<organism evidence="8 9">
    <name type="scientific">Paractinoplanes deccanensis</name>
    <dbReference type="NCBI Taxonomy" id="113561"/>
    <lineage>
        <taxon>Bacteria</taxon>
        <taxon>Bacillati</taxon>
        <taxon>Actinomycetota</taxon>
        <taxon>Actinomycetes</taxon>
        <taxon>Micromonosporales</taxon>
        <taxon>Micromonosporaceae</taxon>
        <taxon>Paractinoplanes</taxon>
    </lineage>
</organism>
<dbReference type="Pfam" id="PF02518">
    <property type="entry name" value="HATPase_c"/>
    <property type="match status" value="1"/>
</dbReference>
<dbReference type="InterPro" id="IPR036890">
    <property type="entry name" value="HATPase_C_sf"/>
</dbReference>
<feature type="compositionally biased region" description="Basic and acidic residues" evidence="6">
    <location>
        <begin position="116"/>
        <end position="140"/>
    </location>
</feature>
<comment type="catalytic activity">
    <reaction evidence="1">
        <text>ATP + protein L-histidine = ADP + protein N-phospho-L-histidine.</text>
        <dbReference type="EC" id="2.7.13.3"/>
    </reaction>
</comment>
<keyword evidence="3" id="KW-0808">Transferase</keyword>
<dbReference type="PANTHER" id="PTHR24421">
    <property type="entry name" value="NITRATE/NITRITE SENSOR PROTEIN NARX-RELATED"/>
    <property type="match status" value="1"/>
</dbReference>
<evidence type="ECO:0000256" key="3">
    <source>
        <dbReference type="ARBA" id="ARBA00022679"/>
    </source>
</evidence>
<dbReference type="InterPro" id="IPR050482">
    <property type="entry name" value="Sensor_HK_TwoCompSys"/>
</dbReference>
<feature type="region of interest" description="Disordered" evidence="6">
    <location>
        <begin position="61"/>
        <end position="140"/>
    </location>
</feature>
<dbReference type="Gene3D" id="3.30.565.10">
    <property type="entry name" value="Histidine kinase-like ATPase, C-terminal domain"/>
    <property type="match status" value="1"/>
</dbReference>
<protein>
    <recommendedName>
        <fullName evidence="2">histidine kinase</fullName>
        <ecNumber evidence="2">2.7.13.3</ecNumber>
    </recommendedName>
</protein>
<keyword evidence="9" id="KW-1185">Reference proteome</keyword>
<proteinExistence type="predicted"/>
<dbReference type="RefSeq" id="WP_203775665.1">
    <property type="nucleotide sequence ID" value="NZ_BAAABO010000058.1"/>
</dbReference>
<dbReference type="Proteomes" id="UP000609879">
    <property type="component" value="Unassembled WGS sequence"/>
</dbReference>
<reference evidence="8 9" key="1">
    <citation type="submission" date="2021-01" db="EMBL/GenBank/DDBJ databases">
        <title>Whole genome shotgun sequence of Actinoplanes deccanensis NBRC 13994.</title>
        <authorList>
            <person name="Komaki H."/>
            <person name="Tamura T."/>
        </authorList>
    </citation>
    <scope>NUCLEOTIDE SEQUENCE [LARGE SCALE GENOMIC DNA]</scope>
    <source>
        <strain evidence="8 9">NBRC 13994</strain>
    </source>
</reference>
<gene>
    <name evidence="8" type="ORF">Ade02nite_80980</name>
</gene>
<feature type="domain" description="Histidine kinase/HSP90-like ATPase" evidence="7">
    <location>
        <begin position="21"/>
        <end position="113"/>
    </location>
</feature>
<accession>A0ABQ3YHI6</accession>
<evidence type="ECO:0000256" key="4">
    <source>
        <dbReference type="ARBA" id="ARBA00022777"/>
    </source>
</evidence>
<evidence type="ECO:0000259" key="7">
    <source>
        <dbReference type="Pfam" id="PF02518"/>
    </source>
</evidence>
<dbReference type="EC" id="2.7.13.3" evidence="2"/>